<comment type="caution">
    <text evidence="2">The sequence shown here is derived from an EMBL/GenBank/DDBJ whole genome shotgun (WGS) entry which is preliminary data.</text>
</comment>
<sequence length="75" mass="8224">MIELMRTNDLVLISFAEALLAEAGIGYFVADSNMSIIEGSLGVLPRRLMVDAAEAKRARQLLIDAGIEHELRPQV</sequence>
<dbReference type="OrthoDB" id="5297170at2"/>
<proteinExistence type="predicted"/>
<dbReference type="AlphaFoldDB" id="A0A135I201"/>
<evidence type="ECO:0000259" key="1">
    <source>
        <dbReference type="Pfam" id="PF09413"/>
    </source>
</evidence>
<organism evidence="2 3">
    <name type="scientific">Paramesorhizobium deserti</name>
    <dbReference type="NCBI Taxonomy" id="1494590"/>
    <lineage>
        <taxon>Bacteria</taxon>
        <taxon>Pseudomonadati</taxon>
        <taxon>Pseudomonadota</taxon>
        <taxon>Alphaproteobacteria</taxon>
        <taxon>Hyphomicrobiales</taxon>
        <taxon>Phyllobacteriaceae</taxon>
        <taxon>Paramesorhizobium</taxon>
    </lineage>
</organism>
<dbReference type="RefSeq" id="WP_068880806.1">
    <property type="nucleotide sequence ID" value="NZ_LNTU01000001.1"/>
</dbReference>
<dbReference type="InterPro" id="IPR018551">
    <property type="entry name" value="DUF2007"/>
</dbReference>
<accession>A0A135I201</accession>
<dbReference type="SUPFAM" id="SSF54913">
    <property type="entry name" value="GlnB-like"/>
    <property type="match status" value="1"/>
</dbReference>
<dbReference type="Gene3D" id="3.30.70.790">
    <property type="entry name" value="UreE, C-terminal domain"/>
    <property type="match status" value="1"/>
</dbReference>
<dbReference type="EMBL" id="LNTU01000001">
    <property type="protein sequence ID" value="KXF79469.1"/>
    <property type="molecule type" value="Genomic_DNA"/>
</dbReference>
<dbReference type="Pfam" id="PF09413">
    <property type="entry name" value="DUF2007"/>
    <property type="match status" value="1"/>
</dbReference>
<dbReference type="InterPro" id="IPR011322">
    <property type="entry name" value="N-reg_PII-like_a/b"/>
</dbReference>
<name>A0A135I201_9HYPH</name>
<reference evidence="2 3" key="1">
    <citation type="submission" date="2015-11" db="EMBL/GenBank/DDBJ databases">
        <title>Draft genome sequence of Paramesorhizobium deserti A-3-E, a strain highly resistant to diverse beta-lactam antibiotics.</title>
        <authorList>
            <person name="Lv R."/>
            <person name="Yang X."/>
            <person name="Fang N."/>
            <person name="Guo J."/>
            <person name="Luo X."/>
            <person name="Peng F."/>
            <person name="Yang R."/>
            <person name="Cui Y."/>
            <person name="Fang C."/>
            <person name="Song Y."/>
        </authorList>
    </citation>
    <scope>NUCLEOTIDE SEQUENCE [LARGE SCALE GENOMIC DNA]</scope>
    <source>
        <strain evidence="2 3">A-3-E</strain>
    </source>
</reference>
<feature type="domain" description="DUF2007" evidence="1">
    <location>
        <begin position="1"/>
        <end position="65"/>
    </location>
</feature>
<protein>
    <recommendedName>
        <fullName evidence="1">DUF2007 domain-containing protein</fullName>
    </recommendedName>
</protein>
<gene>
    <name evidence="2" type="ORF">ATN84_01000</name>
</gene>
<dbReference type="STRING" id="1494590.ATN84_01000"/>
<keyword evidence="3" id="KW-1185">Reference proteome</keyword>
<dbReference type="Proteomes" id="UP000070107">
    <property type="component" value="Unassembled WGS sequence"/>
</dbReference>
<evidence type="ECO:0000313" key="3">
    <source>
        <dbReference type="Proteomes" id="UP000070107"/>
    </source>
</evidence>
<evidence type="ECO:0000313" key="2">
    <source>
        <dbReference type="EMBL" id="KXF79469.1"/>
    </source>
</evidence>